<evidence type="ECO:0000313" key="3">
    <source>
        <dbReference type="Proteomes" id="UP000799753"/>
    </source>
</evidence>
<feature type="region of interest" description="Disordered" evidence="1">
    <location>
        <begin position="230"/>
        <end position="291"/>
    </location>
</feature>
<gene>
    <name evidence="2" type="ORF">P280DRAFT_515385</name>
</gene>
<evidence type="ECO:0000256" key="1">
    <source>
        <dbReference type="SAM" id="MobiDB-lite"/>
    </source>
</evidence>
<organism evidence="2 3">
    <name type="scientific">Massarina eburnea CBS 473.64</name>
    <dbReference type="NCBI Taxonomy" id="1395130"/>
    <lineage>
        <taxon>Eukaryota</taxon>
        <taxon>Fungi</taxon>
        <taxon>Dikarya</taxon>
        <taxon>Ascomycota</taxon>
        <taxon>Pezizomycotina</taxon>
        <taxon>Dothideomycetes</taxon>
        <taxon>Pleosporomycetidae</taxon>
        <taxon>Pleosporales</taxon>
        <taxon>Massarineae</taxon>
        <taxon>Massarinaceae</taxon>
        <taxon>Massarina</taxon>
    </lineage>
</organism>
<dbReference type="AlphaFoldDB" id="A0A6A6S7G6"/>
<feature type="compositionally biased region" description="Basic and acidic residues" evidence="1">
    <location>
        <begin position="1"/>
        <end position="12"/>
    </location>
</feature>
<dbReference type="EMBL" id="MU006780">
    <property type="protein sequence ID" value="KAF2642941.1"/>
    <property type="molecule type" value="Genomic_DNA"/>
</dbReference>
<feature type="compositionally biased region" description="Polar residues" evidence="1">
    <location>
        <begin position="89"/>
        <end position="113"/>
    </location>
</feature>
<feature type="compositionally biased region" description="Basic and acidic residues" evidence="1">
    <location>
        <begin position="255"/>
        <end position="264"/>
    </location>
</feature>
<reference evidence="2" key="1">
    <citation type="journal article" date="2020" name="Stud. Mycol.">
        <title>101 Dothideomycetes genomes: a test case for predicting lifestyles and emergence of pathogens.</title>
        <authorList>
            <person name="Haridas S."/>
            <person name="Albert R."/>
            <person name="Binder M."/>
            <person name="Bloem J."/>
            <person name="Labutti K."/>
            <person name="Salamov A."/>
            <person name="Andreopoulos B."/>
            <person name="Baker S."/>
            <person name="Barry K."/>
            <person name="Bills G."/>
            <person name="Bluhm B."/>
            <person name="Cannon C."/>
            <person name="Castanera R."/>
            <person name="Culley D."/>
            <person name="Daum C."/>
            <person name="Ezra D."/>
            <person name="Gonzalez J."/>
            <person name="Henrissat B."/>
            <person name="Kuo A."/>
            <person name="Liang C."/>
            <person name="Lipzen A."/>
            <person name="Lutzoni F."/>
            <person name="Magnuson J."/>
            <person name="Mondo S."/>
            <person name="Nolan M."/>
            <person name="Ohm R."/>
            <person name="Pangilinan J."/>
            <person name="Park H.-J."/>
            <person name="Ramirez L."/>
            <person name="Alfaro M."/>
            <person name="Sun H."/>
            <person name="Tritt A."/>
            <person name="Yoshinaga Y."/>
            <person name="Zwiers L.-H."/>
            <person name="Turgeon B."/>
            <person name="Goodwin S."/>
            <person name="Spatafora J."/>
            <person name="Crous P."/>
            <person name="Grigoriev I."/>
        </authorList>
    </citation>
    <scope>NUCLEOTIDE SEQUENCE</scope>
    <source>
        <strain evidence="2">CBS 473.64</strain>
    </source>
</reference>
<keyword evidence="3" id="KW-1185">Reference proteome</keyword>
<feature type="compositionally biased region" description="Polar residues" evidence="1">
    <location>
        <begin position="37"/>
        <end position="59"/>
    </location>
</feature>
<evidence type="ECO:0000313" key="2">
    <source>
        <dbReference type="EMBL" id="KAF2642941.1"/>
    </source>
</evidence>
<name>A0A6A6S7G6_9PLEO</name>
<sequence length="327" mass="36538">MARTKYVDRDAPEETDTPPNMHYPIHYNSNTDDTTTASSPQAQISHASAQPGVRSSVTSREPGVPYWTVKQQRAVQVLTRPPVIHGQIPRQQGHGQSFNRSINAGQYSTSGQAEKQRQLAQLPKPSIQPSERPSIAPNLLNAHNQVQPQHGGMDLPTALHEINELRRREKYNADVRAAEKATAEALHPRKPRSKPYKDFLPPNSYNTDNGIAGSRNALRPDAISKKSLPQLQTSRNATVARESASPVFPINPPTTEERDNHVLDPVEGLSGDSPTPYSFGSDEELPMPGPFAVYNEDRPFLYKAKHPRNERTVDMARQRFYGRYQDD</sequence>
<feature type="region of interest" description="Disordered" evidence="1">
    <location>
        <begin position="85"/>
        <end position="136"/>
    </location>
</feature>
<protein>
    <submittedName>
        <fullName evidence="2">Uncharacterized protein</fullName>
    </submittedName>
</protein>
<accession>A0A6A6S7G6</accession>
<proteinExistence type="predicted"/>
<dbReference type="Proteomes" id="UP000799753">
    <property type="component" value="Unassembled WGS sequence"/>
</dbReference>
<feature type="region of interest" description="Disordered" evidence="1">
    <location>
        <begin position="181"/>
        <end position="202"/>
    </location>
</feature>
<feature type="region of interest" description="Disordered" evidence="1">
    <location>
        <begin position="1"/>
        <end position="66"/>
    </location>
</feature>